<evidence type="ECO:0000256" key="3">
    <source>
        <dbReference type="ARBA" id="ARBA00022989"/>
    </source>
</evidence>
<dbReference type="AlphaFoldDB" id="A0A6A7A1P1"/>
<name>A0A6A7A1P1_9PLEO</name>
<gene>
    <name evidence="8" type="ORF">CC86DRAFT_291709</name>
</gene>
<evidence type="ECO:0000256" key="6">
    <source>
        <dbReference type="SAM" id="Phobius"/>
    </source>
</evidence>
<dbReference type="Pfam" id="PF20684">
    <property type="entry name" value="Fung_rhodopsin"/>
    <property type="match status" value="1"/>
</dbReference>
<feature type="transmembrane region" description="Helical" evidence="6">
    <location>
        <begin position="253"/>
        <end position="273"/>
    </location>
</feature>
<feature type="domain" description="Rhodopsin" evidence="7">
    <location>
        <begin position="25"/>
        <end position="277"/>
    </location>
</feature>
<evidence type="ECO:0000256" key="5">
    <source>
        <dbReference type="ARBA" id="ARBA00038359"/>
    </source>
</evidence>
<feature type="transmembrane region" description="Helical" evidence="6">
    <location>
        <begin position="6"/>
        <end position="25"/>
    </location>
</feature>
<protein>
    <recommendedName>
        <fullName evidence="7">Rhodopsin domain-containing protein</fullName>
    </recommendedName>
</protein>
<dbReference type="Proteomes" id="UP000799424">
    <property type="component" value="Unassembled WGS sequence"/>
</dbReference>
<dbReference type="EMBL" id="MU006225">
    <property type="protein sequence ID" value="KAF2826669.1"/>
    <property type="molecule type" value="Genomic_DNA"/>
</dbReference>
<evidence type="ECO:0000256" key="2">
    <source>
        <dbReference type="ARBA" id="ARBA00022692"/>
    </source>
</evidence>
<proteinExistence type="inferred from homology"/>
<dbReference type="GO" id="GO:0016020">
    <property type="term" value="C:membrane"/>
    <property type="evidence" value="ECO:0007669"/>
    <property type="project" value="UniProtKB-SubCell"/>
</dbReference>
<organism evidence="8 9">
    <name type="scientific">Ophiobolus disseminans</name>
    <dbReference type="NCBI Taxonomy" id="1469910"/>
    <lineage>
        <taxon>Eukaryota</taxon>
        <taxon>Fungi</taxon>
        <taxon>Dikarya</taxon>
        <taxon>Ascomycota</taxon>
        <taxon>Pezizomycotina</taxon>
        <taxon>Dothideomycetes</taxon>
        <taxon>Pleosporomycetidae</taxon>
        <taxon>Pleosporales</taxon>
        <taxon>Pleosporineae</taxon>
        <taxon>Phaeosphaeriaceae</taxon>
        <taxon>Ophiobolus</taxon>
    </lineage>
</organism>
<evidence type="ECO:0000313" key="9">
    <source>
        <dbReference type="Proteomes" id="UP000799424"/>
    </source>
</evidence>
<keyword evidence="3 6" id="KW-1133">Transmembrane helix</keyword>
<evidence type="ECO:0000259" key="7">
    <source>
        <dbReference type="Pfam" id="PF20684"/>
    </source>
</evidence>
<feature type="transmembrane region" description="Helical" evidence="6">
    <location>
        <begin position="92"/>
        <end position="115"/>
    </location>
</feature>
<feature type="transmembrane region" description="Helical" evidence="6">
    <location>
        <begin position="45"/>
        <end position="67"/>
    </location>
</feature>
<dbReference type="InterPro" id="IPR052337">
    <property type="entry name" value="SAT4-like"/>
</dbReference>
<comment type="subcellular location">
    <subcellularLocation>
        <location evidence="1">Membrane</location>
        <topology evidence="1">Multi-pass membrane protein</topology>
    </subcellularLocation>
</comment>
<evidence type="ECO:0000313" key="8">
    <source>
        <dbReference type="EMBL" id="KAF2826669.1"/>
    </source>
</evidence>
<feature type="transmembrane region" description="Helical" evidence="6">
    <location>
        <begin position="127"/>
        <end position="149"/>
    </location>
</feature>
<dbReference type="PANTHER" id="PTHR33048:SF134">
    <property type="entry name" value="INTEGRAL MEMBRANE PROTEIN"/>
    <property type="match status" value="1"/>
</dbReference>
<evidence type="ECO:0000256" key="4">
    <source>
        <dbReference type="ARBA" id="ARBA00023136"/>
    </source>
</evidence>
<dbReference type="PANTHER" id="PTHR33048">
    <property type="entry name" value="PTH11-LIKE INTEGRAL MEMBRANE PROTEIN (AFU_ORTHOLOGUE AFUA_5G11245)"/>
    <property type="match status" value="1"/>
</dbReference>
<keyword evidence="2 6" id="KW-0812">Transmembrane</keyword>
<comment type="similarity">
    <text evidence="5">Belongs to the SAT4 family.</text>
</comment>
<dbReference type="OrthoDB" id="5391602at2759"/>
<feature type="transmembrane region" description="Helical" evidence="6">
    <location>
        <begin position="180"/>
        <end position="199"/>
    </location>
</feature>
<accession>A0A6A7A1P1</accession>
<feature type="transmembrane region" description="Helical" evidence="6">
    <location>
        <begin position="211"/>
        <end position="233"/>
    </location>
</feature>
<evidence type="ECO:0000256" key="1">
    <source>
        <dbReference type="ARBA" id="ARBA00004141"/>
    </source>
</evidence>
<keyword evidence="9" id="KW-1185">Reference proteome</keyword>
<sequence>MTFNPVAIYALCTILPVTATLAVLARMKVRVLRKATLKTDDWTAVAGLVVLWCIAVIVIVGAVQGLFGAHTLQDPQTGATIITQLDRRNIEYMWIVVVISILSIGLVKLSVVLLYRRIFAISRAFNIYTSGLLALVTAWAIAFLAANLFQCGIHPESAWTNVKMIEKYCYDTSPATSACLLTNLIVDLMILGAPIGIIWRLHMSLARKLQVTGIFALGLFSVAAGAARAYILLTDTYGPDEGFFDLRDSNTDVVMWTLIEIVAALVGCCLPRLRPLLVDTSLGRSLSSLLSTFSLRSNKSRLSFKEEDDEELAIITIGGARSKGRANMLQGTESNCSAV</sequence>
<keyword evidence="4 6" id="KW-0472">Membrane</keyword>
<reference evidence="8" key="1">
    <citation type="journal article" date="2020" name="Stud. Mycol.">
        <title>101 Dothideomycetes genomes: a test case for predicting lifestyles and emergence of pathogens.</title>
        <authorList>
            <person name="Haridas S."/>
            <person name="Albert R."/>
            <person name="Binder M."/>
            <person name="Bloem J."/>
            <person name="Labutti K."/>
            <person name="Salamov A."/>
            <person name="Andreopoulos B."/>
            <person name="Baker S."/>
            <person name="Barry K."/>
            <person name="Bills G."/>
            <person name="Bluhm B."/>
            <person name="Cannon C."/>
            <person name="Castanera R."/>
            <person name="Culley D."/>
            <person name="Daum C."/>
            <person name="Ezra D."/>
            <person name="Gonzalez J."/>
            <person name="Henrissat B."/>
            <person name="Kuo A."/>
            <person name="Liang C."/>
            <person name="Lipzen A."/>
            <person name="Lutzoni F."/>
            <person name="Magnuson J."/>
            <person name="Mondo S."/>
            <person name="Nolan M."/>
            <person name="Ohm R."/>
            <person name="Pangilinan J."/>
            <person name="Park H.-J."/>
            <person name="Ramirez L."/>
            <person name="Alfaro M."/>
            <person name="Sun H."/>
            <person name="Tritt A."/>
            <person name="Yoshinaga Y."/>
            <person name="Zwiers L.-H."/>
            <person name="Turgeon B."/>
            <person name="Goodwin S."/>
            <person name="Spatafora J."/>
            <person name="Crous P."/>
            <person name="Grigoriev I."/>
        </authorList>
    </citation>
    <scope>NUCLEOTIDE SEQUENCE</scope>
    <source>
        <strain evidence="8">CBS 113818</strain>
    </source>
</reference>
<dbReference type="InterPro" id="IPR049326">
    <property type="entry name" value="Rhodopsin_dom_fungi"/>
</dbReference>